<dbReference type="EMBL" id="KV007764">
    <property type="protein sequence ID" value="KZV30988.1"/>
    <property type="molecule type" value="Genomic_DNA"/>
</dbReference>
<accession>A0A2Z7BFS9</accession>
<keyword evidence="2" id="KW-1185">Reference proteome</keyword>
<organism evidence="1 2">
    <name type="scientific">Dorcoceras hygrometricum</name>
    <dbReference type="NCBI Taxonomy" id="472368"/>
    <lineage>
        <taxon>Eukaryota</taxon>
        <taxon>Viridiplantae</taxon>
        <taxon>Streptophyta</taxon>
        <taxon>Embryophyta</taxon>
        <taxon>Tracheophyta</taxon>
        <taxon>Spermatophyta</taxon>
        <taxon>Magnoliopsida</taxon>
        <taxon>eudicotyledons</taxon>
        <taxon>Gunneridae</taxon>
        <taxon>Pentapetalae</taxon>
        <taxon>asterids</taxon>
        <taxon>lamiids</taxon>
        <taxon>Lamiales</taxon>
        <taxon>Gesneriaceae</taxon>
        <taxon>Didymocarpoideae</taxon>
        <taxon>Trichosporeae</taxon>
        <taxon>Loxocarpinae</taxon>
        <taxon>Dorcoceras</taxon>
    </lineage>
</organism>
<dbReference type="Proteomes" id="UP000250235">
    <property type="component" value="Unassembled WGS sequence"/>
</dbReference>
<gene>
    <name evidence="1" type="ORF">F511_31545</name>
</gene>
<reference evidence="1 2" key="1">
    <citation type="journal article" date="2015" name="Proc. Natl. Acad. Sci. U.S.A.">
        <title>The resurrection genome of Boea hygrometrica: A blueprint for survival of dehydration.</title>
        <authorList>
            <person name="Xiao L."/>
            <person name="Yang G."/>
            <person name="Zhang L."/>
            <person name="Yang X."/>
            <person name="Zhao S."/>
            <person name="Ji Z."/>
            <person name="Zhou Q."/>
            <person name="Hu M."/>
            <person name="Wang Y."/>
            <person name="Chen M."/>
            <person name="Xu Y."/>
            <person name="Jin H."/>
            <person name="Xiao X."/>
            <person name="Hu G."/>
            <person name="Bao F."/>
            <person name="Hu Y."/>
            <person name="Wan P."/>
            <person name="Li L."/>
            <person name="Deng X."/>
            <person name="Kuang T."/>
            <person name="Xiang C."/>
            <person name="Zhu J.K."/>
            <person name="Oliver M.J."/>
            <person name="He Y."/>
        </authorList>
    </citation>
    <scope>NUCLEOTIDE SEQUENCE [LARGE SCALE GENOMIC DNA]</scope>
    <source>
        <strain evidence="2">cv. XS01</strain>
    </source>
</reference>
<evidence type="ECO:0000313" key="1">
    <source>
        <dbReference type="EMBL" id="KZV30988.1"/>
    </source>
</evidence>
<sequence>MSLFDFQDVCMAIEYIATLDLPMAVDSVVIFVRKGPYCMLTFTNWFLQALSVIPRGSWDDVTRCFTMIRWPPPVAAATVASRHFCVPSEPVPATWRGDSIRGNLLCFLGQGSKGIWKLIVDRIRQTIGDSIVEVLLPRKTRIVGAGCEVTKGKYF</sequence>
<proteinExistence type="predicted"/>
<evidence type="ECO:0000313" key="2">
    <source>
        <dbReference type="Proteomes" id="UP000250235"/>
    </source>
</evidence>
<protein>
    <submittedName>
        <fullName evidence="1">Uncharacterized protein</fullName>
    </submittedName>
</protein>
<name>A0A2Z7BFS9_9LAMI</name>
<dbReference type="AlphaFoldDB" id="A0A2Z7BFS9"/>